<dbReference type="VEuPathDB" id="VectorBase:AFUN2_010141"/>
<dbReference type="EnsemblMetazoa" id="AFUN005266-RA">
    <property type="protein sequence ID" value="AFUN005266-PA"/>
    <property type="gene ID" value="AFUN005266"/>
</dbReference>
<evidence type="ECO:0000256" key="1">
    <source>
        <dbReference type="SAM" id="MobiDB-lite"/>
    </source>
</evidence>
<dbReference type="VEuPathDB" id="VectorBase:AFUN005266"/>
<feature type="compositionally biased region" description="Low complexity" evidence="1">
    <location>
        <begin position="332"/>
        <end position="341"/>
    </location>
</feature>
<protein>
    <submittedName>
        <fullName evidence="2">Uncharacterized protein</fullName>
    </submittedName>
</protein>
<proteinExistence type="predicted"/>
<feature type="region of interest" description="Disordered" evidence="1">
    <location>
        <begin position="387"/>
        <end position="436"/>
    </location>
</feature>
<sequence length="562" mass="63936">MNREEAKPKRDCEMESLNDGSILPDDKELANRYIEWKNLFDKYNKPNEDDEDGMAIDDAIQRYEEADGNDQKYTQLEEALECSTDDDDKACSKSDYAALQNQLTSAVKKRNTEWKTNGMEEIFNSNFFLGVDYVQKWLADHEHGTGKQVTQERETRFTEYNGKSQMDVTHRENISILNDTDRKQLTSEHCSNYEFCDNDQRRVIVHQVEKTTISSFITVDPSQCNGTGGTIPKLPMDSVFGNIFTPFKYPNTVENRKPLTNGKISAVKQLHGRATANNSIFDSGTLISLMENSLKIVPKSCVANDVRKKYQTPYRKRRVHFKQSKTKRQIISDSSESSDSETSSKADDSEEELQPNISKLPCSMPVRVNSKEQSIRCISLLSESSDNSLCETKADPPSPPAGTTLRNDSTHTDKGNEKLPKDVHESAPTQTGQKYPMPANYRQMLAVNGRCRYKTDGTIIYRPKPIHARLPRDAEKIVIQTQDLDLSGIKSNDRRKKFANFSCQAHPNSVLVYYMSDSDDELFDARQVRDSDEDSSEDDDPILSYKPQLCILTFFNDEKQTG</sequence>
<accession>A0A182RGC0</accession>
<name>A0A182RGC0_ANOFN</name>
<feature type="region of interest" description="Disordered" evidence="1">
    <location>
        <begin position="1"/>
        <end position="24"/>
    </location>
</feature>
<reference evidence="2" key="1">
    <citation type="submission" date="2020-05" db="UniProtKB">
        <authorList>
            <consortium name="EnsemblMetazoa"/>
        </authorList>
    </citation>
    <scope>IDENTIFICATION</scope>
    <source>
        <strain evidence="2">FUMOZ</strain>
    </source>
</reference>
<organism evidence="2">
    <name type="scientific">Anopheles funestus</name>
    <name type="common">African malaria mosquito</name>
    <dbReference type="NCBI Taxonomy" id="62324"/>
    <lineage>
        <taxon>Eukaryota</taxon>
        <taxon>Metazoa</taxon>
        <taxon>Ecdysozoa</taxon>
        <taxon>Arthropoda</taxon>
        <taxon>Hexapoda</taxon>
        <taxon>Insecta</taxon>
        <taxon>Pterygota</taxon>
        <taxon>Neoptera</taxon>
        <taxon>Endopterygota</taxon>
        <taxon>Diptera</taxon>
        <taxon>Nematocera</taxon>
        <taxon>Culicoidea</taxon>
        <taxon>Culicidae</taxon>
        <taxon>Anophelinae</taxon>
        <taxon>Anopheles</taxon>
    </lineage>
</organism>
<evidence type="ECO:0000313" key="2">
    <source>
        <dbReference type="EnsemblMetazoa" id="AFUN005266-PA"/>
    </source>
</evidence>
<feature type="compositionally biased region" description="Basic residues" evidence="1">
    <location>
        <begin position="314"/>
        <end position="328"/>
    </location>
</feature>
<feature type="compositionally biased region" description="Basic and acidic residues" evidence="1">
    <location>
        <begin position="408"/>
        <end position="425"/>
    </location>
</feature>
<feature type="region of interest" description="Disordered" evidence="1">
    <location>
        <begin position="314"/>
        <end position="365"/>
    </location>
</feature>
<dbReference type="AlphaFoldDB" id="A0A182RGC0"/>
<feature type="compositionally biased region" description="Basic and acidic residues" evidence="1">
    <location>
        <begin position="1"/>
        <end position="13"/>
    </location>
</feature>